<dbReference type="AlphaFoldDB" id="A0A6F8PRC3"/>
<keyword evidence="5" id="KW-1185">Reference proteome</keyword>
<feature type="region of interest" description="Disordered" evidence="2">
    <location>
        <begin position="62"/>
        <end position="89"/>
    </location>
</feature>
<organism evidence="4 5">
    <name type="scientific">Thiosulfativibrio zosterae</name>
    <dbReference type="NCBI Taxonomy" id="2675053"/>
    <lineage>
        <taxon>Bacteria</taxon>
        <taxon>Pseudomonadati</taxon>
        <taxon>Pseudomonadota</taxon>
        <taxon>Gammaproteobacteria</taxon>
        <taxon>Thiotrichales</taxon>
        <taxon>Piscirickettsiaceae</taxon>
        <taxon>Thiosulfativibrio</taxon>
    </lineage>
</organism>
<dbReference type="RefSeq" id="WP_173292294.1">
    <property type="nucleotide sequence ID" value="NZ_AP021888.1"/>
</dbReference>
<evidence type="ECO:0000313" key="5">
    <source>
        <dbReference type="Proteomes" id="UP000501466"/>
    </source>
</evidence>
<dbReference type="InterPro" id="IPR019546">
    <property type="entry name" value="TAT_signal_bac_arc"/>
</dbReference>
<dbReference type="EMBL" id="AP021888">
    <property type="protein sequence ID" value="BBP44584.1"/>
    <property type="molecule type" value="Genomic_DNA"/>
</dbReference>
<feature type="signal peptide" evidence="3">
    <location>
        <begin position="1"/>
        <end position="27"/>
    </location>
</feature>
<evidence type="ECO:0008006" key="6">
    <source>
        <dbReference type="Google" id="ProtNLM"/>
    </source>
</evidence>
<protein>
    <recommendedName>
        <fullName evidence="6">Twin-arginine translocation signal domain-containing protein</fullName>
    </recommendedName>
</protein>
<reference evidence="5" key="1">
    <citation type="submission" date="2019-11" db="EMBL/GenBank/DDBJ databases">
        <title>Isolation and characterization of two novel species in the genus Thiomicrorhabdus.</title>
        <authorList>
            <person name="Mochizuki J."/>
            <person name="Kojima H."/>
            <person name="Fukui M."/>
        </authorList>
    </citation>
    <scope>NUCLEOTIDE SEQUENCE [LARGE SCALE GENOMIC DNA]</scope>
    <source>
        <strain evidence="5">AkT22</strain>
    </source>
</reference>
<gene>
    <name evidence="4" type="ORF">THMIRHAT_23300</name>
</gene>
<dbReference type="KEGG" id="tzo:THMIRHAT_23300"/>
<dbReference type="Proteomes" id="UP000501466">
    <property type="component" value="Chromosome"/>
</dbReference>
<sequence>MSNQSRRNFLKMAGAGIAALATGQALASENPFGFQKIAGQGQQLAAMEGKCGEGKCGAKMQEEGKCGGKKDEHHDHDHDHKMDEGKCGGKMKDEGKCGAKMKEGKCGGQS</sequence>
<evidence type="ECO:0000313" key="4">
    <source>
        <dbReference type="EMBL" id="BBP44584.1"/>
    </source>
</evidence>
<dbReference type="InterPro" id="IPR006311">
    <property type="entry name" value="TAT_signal"/>
</dbReference>
<keyword evidence="1 3" id="KW-0732">Signal</keyword>
<accession>A0A6F8PRC3</accession>
<dbReference type="Pfam" id="PF10518">
    <property type="entry name" value="TAT_signal"/>
    <property type="match status" value="1"/>
</dbReference>
<feature type="chain" id="PRO_5026153671" description="Twin-arginine translocation signal domain-containing protein" evidence="3">
    <location>
        <begin position="28"/>
        <end position="110"/>
    </location>
</feature>
<evidence type="ECO:0000256" key="1">
    <source>
        <dbReference type="ARBA" id="ARBA00022729"/>
    </source>
</evidence>
<name>A0A6F8PRC3_9GAMM</name>
<proteinExistence type="predicted"/>
<dbReference type="NCBIfam" id="TIGR01409">
    <property type="entry name" value="TAT_signal_seq"/>
    <property type="match status" value="1"/>
</dbReference>
<evidence type="ECO:0000256" key="2">
    <source>
        <dbReference type="SAM" id="MobiDB-lite"/>
    </source>
</evidence>
<dbReference type="PROSITE" id="PS51318">
    <property type="entry name" value="TAT"/>
    <property type="match status" value="1"/>
</dbReference>
<evidence type="ECO:0000256" key="3">
    <source>
        <dbReference type="SAM" id="SignalP"/>
    </source>
</evidence>